<reference evidence="20" key="1">
    <citation type="submission" date="2020-10" db="EMBL/GenBank/DDBJ databases">
        <title>Ca. Dormibacterota MAGs.</title>
        <authorList>
            <person name="Montgomery K."/>
        </authorList>
    </citation>
    <scope>NUCLEOTIDE SEQUENCE [LARGE SCALE GENOMIC DNA]</scope>
    <source>
        <strain evidence="20">SC8812_S17_10</strain>
    </source>
</reference>
<comment type="function">
    <text evidence="17">Catalyzes the conversion of 3-deoxy-D-arabino-heptulosonate 7-phosphate (DAHP) to dehydroquinate (DHQ).</text>
</comment>
<dbReference type="AlphaFoldDB" id="A0A934NFQ3"/>
<keyword evidence="21" id="KW-1185">Reference proteome</keyword>
<evidence type="ECO:0000256" key="2">
    <source>
        <dbReference type="ARBA" id="ARBA00001911"/>
    </source>
</evidence>
<sequence length="359" mass="37598">MGRVTVKVPGHPYPVLVGRGALMELPRLVRDLGCFSAAVVTDGSVGPVWAQPVVEGLLGVGVRAHPFQVEAGEGAKSLATLERVLGFFEDVELDRSAVVVALGGGTVGDLAGFAAAVWLRGVRCVQVPTTLLAMVDSSVGGKSGVNTARTKNGIGSITQPVAVVSDPATLSTLPDDQYLAAFGEVAKYAVAMDAELVAELETETESLLGRREDVLEPVITRCVQLKAGVVASDERETGRRALLNYGHTVGHALESACGYSAAHGRAVAFGMRAAARIAERSQLCDGALVARQDRLLEAFGLPGPLPQVSAESVLAALPRDKKSRGGRPRWVLPREMGRAEFGISVPDPVVAEVVRCLLP</sequence>
<evidence type="ECO:0000259" key="19">
    <source>
        <dbReference type="Pfam" id="PF24621"/>
    </source>
</evidence>
<evidence type="ECO:0000313" key="20">
    <source>
        <dbReference type="EMBL" id="MBJ7601072.1"/>
    </source>
</evidence>
<keyword evidence="9 17" id="KW-0028">Amino-acid biosynthesis</keyword>
<comment type="cofactor">
    <cofactor evidence="2 17">
        <name>NAD(+)</name>
        <dbReference type="ChEBI" id="CHEBI:57540"/>
    </cofactor>
</comment>
<evidence type="ECO:0000256" key="6">
    <source>
        <dbReference type="ARBA" id="ARBA00013031"/>
    </source>
</evidence>
<keyword evidence="14 17" id="KW-0057">Aromatic amino acid biosynthesis</keyword>
<keyword evidence="12 17" id="KW-0862">Zinc</keyword>
<evidence type="ECO:0000256" key="7">
    <source>
        <dbReference type="ARBA" id="ARBA00017684"/>
    </source>
</evidence>
<feature type="binding site" evidence="17">
    <location>
        <begin position="169"/>
        <end position="172"/>
    </location>
    <ligand>
        <name>NAD(+)</name>
        <dbReference type="ChEBI" id="CHEBI:57540"/>
    </ligand>
</feature>
<evidence type="ECO:0000256" key="10">
    <source>
        <dbReference type="ARBA" id="ARBA00022723"/>
    </source>
</evidence>
<evidence type="ECO:0000256" key="5">
    <source>
        <dbReference type="ARBA" id="ARBA00005412"/>
    </source>
</evidence>
<evidence type="ECO:0000256" key="15">
    <source>
        <dbReference type="ARBA" id="ARBA00023239"/>
    </source>
</evidence>
<evidence type="ECO:0000259" key="18">
    <source>
        <dbReference type="Pfam" id="PF01761"/>
    </source>
</evidence>
<evidence type="ECO:0000313" key="21">
    <source>
        <dbReference type="Proteomes" id="UP000612893"/>
    </source>
</evidence>
<comment type="pathway">
    <text evidence="4 17">Metabolic intermediate biosynthesis; chorismate biosynthesis; chorismate from D-erythrose 4-phosphate and phosphoenolpyruvate: step 2/7.</text>
</comment>
<dbReference type="Pfam" id="PF01761">
    <property type="entry name" value="DHQ_synthase"/>
    <property type="match status" value="1"/>
</dbReference>
<dbReference type="EMBL" id="JAEKNR010000234">
    <property type="protein sequence ID" value="MBJ7601072.1"/>
    <property type="molecule type" value="Genomic_DNA"/>
</dbReference>
<evidence type="ECO:0000256" key="1">
    <source>
        <dbReference type="ARBA" id="ARBA00001393"/>
    </source>
</evidence>
<dbReference type="InterPro" id="IPR030963">
    <property type="entry name" value="DHQ_synth_fam"/>
</dbReference>
<keyword evidence="13 17" id="KW-0520">NAD</keyword>
<comment type="subcellular location">
    <subcellularLocation>
        <location evidence="3 17">Cytoplasm</location>
    </subcellularLocation>
</comment>
<keyword evidence="10 17" id="KW-0479">Metal-binding</keyword>
<dbReference type="Pfam" id="PF24621">
    <property type="entry name" value="DHQS_C"/>
    <property type="match status" value="1"/>
</dbReference>
<evidence type="ECO:0000256" key="3">
    <source>
        <dbReference type="ARBA" id="ARBA00004496"/>
    </source>
</evidence>
<dbReference type="GO" id="GO:0000166">
    <property type="term" value="F:nucleotide binding"/>
    <property type="evidence" value="ECO:0007669"/>
    <property type="project" value="UniProtKB-KW"/>
</dbReference>
<feature type="domain" description="3-dehydroquinate synthase N-terminal" evidence="18">
    <location>
        <begin position="68"/>
        <end position="178"/>
    </location>
</feature>
<dbReference type="InterPro" id="IPR056179">
    <property type="entry name" value="DHQS_C"/>
</dbReference>
<dbReference type="PANTHER" id="PTHR43622:SF7">
    <property type="entry name" value="3-DEHYDROQUINATE SYNTHASE, CHLOROPLASTIC"/>
    <property type="match status" value="1"/>
</dbReference>
<dbReference type="InterPro" id="IPR030960">
    <property type="entry name" value="DHQS/DOIS_N"/>
</dbReference>
<evidence type="ECO:0000256" key="9">
    <source>
        <dbReference type="ARBA" id="ARBA00022605"/>
    </source>
</evidence>
<dbReference type="GO" id="GO:0009073">
    <property type="term" value="P:aromatic amino acid family biosynthetic process"/>
    <property type="evidence" value="ECO:0007669"/>
    <property type="project" value="UniProtKB-KW"/>
</dbReference>
<feature type="binding site" evidence="17">
    <location>
        <position position="142"/>
    </location>
    <ligand>
        <name>NAD(+)</name>
        <dbReference type="ChEBI" id="CHEBI:57540"/>
    </ligand>
</feature>
<keyword evidence="11 17" id="KW-0547">Nucleotide-binding</keyword>
<gene>
    <name evidence="17 20" type="primary">aroB</name>
    <name evidence="20" type="ORF">JF922_23745</name>
</gene>
<dbReference type="GO" id="GO:0046872">
    <property type="term" value="F:metal ion binding"/>
    <property type="evidence" value="ECO:0007669"/>
    <property type="project" value="UniProtKB-KW"/>
</dbReference>
<accession>A0A934NFQ3</accession>
<dbReference type="HAMAP" id="MF_00110">
    <property type="entry name" value="DHQ_synthase"/>
    <property type="match status" value="1"/>
</dbReference>
<feature type="binding site" evidence="17">
    <location>
        <begin position="129"/>
        <end position="130"/>
    </location>
    <ligand>
        <name>NAD(+)</name>
        <dbReference type="ChEBI" id="CHEBI:57540"/>
    </ligand>
</feature>
<dbReference type="NCBIfam" id="TIGR01357">
    <property type="entry name" value="aroB"/>
    <property type="match status" value="1"/>
</dbReference>
<feature type="binding site" evidence="17">
    <location>
        <position position="263"/>
    </location>
    <ligand>
        <name>Zn(2+)</name>
        <dbReference type="ChEBI" id="CHEBI:29105"/>
    </ligand>
</feature>
<dbReference type="GO" id="GO:0008652">
    <property type="term" value="P:amino acid biosynthetic process"/>
    <property type="evidence" value="ECO:0007669"/>
    <property type="project" value="UniProtKB-KW"/>
</dbReference>
<proteinExistence type="inferred from homology"/>
<comment type="similarity">
    <text evidence="5 17">Belongs to the sugar phosphate cyclases superfamily. Dehydroquinate synthase family.</text>
</comment>
<evidence type="ECO:0000256" key="14">
    <source>
        <dbReference type="ARBA" id="ARBA00023141"/>
    </source>
</evidence>
<comment type="catalytic activity">
    <reaction evidence="1 17">
        <text>7-phospho-2-dehydro-3-deoxy-D-arabino-heptonate = 3-dehydroquinate + phosphate</text>
        <dbReference type="Rhea" id="RHEA:21968"/>
        <dbReference type="ChEBI" id="CHEBI:32364"/>
        <dbReference type="ChEBI" id="CHEBI:43474"/>
        <dbReference type="ChEBI" id="CHEBI:58394"/>
        <dbReference type="EC" id="4.2.3.4"/>
    </reaction>
</comment>
<dbReference type="SUPFAM" id="SSF56796">
    <property type="entry name" value="Dehydroquinate synthase-like"/>
    <property type="match status" value="1"/>
</dbReference>
<dbReference type="PIRSF" id="PIRSF001455">
    <property type="entry name" value="DHQ_synth"/>
    <property type="match status" value="1"/>
</dbReference>
<keyword evidence="15 17" id="KW-0456">Lyase</keyword>
<dbReference type="RefSeq" id="WP_338205133.1">
    <property type="nucleotide sequence ID" value="NZ_JAEKNR010000234.1"/>
</dbReference>
<evidence type="ECO:0000256" key="11">
    <source>
        <dbReference type="ARBA" id="ARBA00022741"/>
    </source>
</evidence>
<protein>
    <recommendedName>
        <fullName evidence="7 17">3-dehydroquinate synthase</fullName>
        <shortName evidence="17">DHQS</shortName>
        <ecNumber evidence="6 17">4.2.3.4</ecNumber>
    </recommendedName>
</protein>
<feature type="binding site" evidence="17">
    <location>
        <position position="247"/>
    </location>
    <ligand>
        <name>Zn(2+)</name>
        <dbReference type="ChEBI" id="CHEBI:29105"/>
    </ligand>
</feature>
<keyword evidence="16 17" id="KW-0170">Cobalt</keyword>
<dbReference type="Proteomes" id="UP000612893">
    <property type="component" value="Unassembled WGS sequence"/>
</dbReference>
<organism evidence="20 21">
    <name type="scientific">Candidatus Nephthysia bennettiae</name>
    <dbReference type="NCBI Taxonomy" id="3127016"/>
    <lineage>
        <taxon>Bacteria</taxon>
        <taxon>Bacillati</taxon>
        <taxon>Candidatus Dormiibacterota</taxon>
        <taxon>Candidatus Dormibacteria</taxon>
        <taxon>Candidatus Dormibacterales</taxon>
        <taxon>Candidatus Dormibacteraceae</taxon>
        <taxon>Candidatus Nephthysia</taxon>
    </lineage>
</organism>
<comment type="cofactor">
    <cofactor evidence="17">
        <name>Co(2+)</name>
        <dbReference type="ChEBI" id="CHEBI:48828"/>
    </cofactor>
    <cofactor evidence="17">
        <name>Zn(2+)</name>
        <dbReference type="ChEBI" id="CHEBI:29105"/>
    </cofactor>
    <text evidence="17">Binds 1 divalent metal cation per subunit. Can use either Co(2+) or Zn(2+).</text>
</comment>
<keyword evidence="8 17" id="KW-0963">Cytoplasm</keyword>
<feature type="binding site" evidence="17">
    <location>
        <position position="184"/>
    </location>
    <ligand>
        <name>Zn(2+)</name>
        <dbReference type="ChEBI" id="CHEBI:29105"/>
    </ligand>
</feature>
<dbReference type="Gene3D" id="1.20.1090.10">
    <property type="entry name" value="Dehydroquinate synthase-like - alpha domain"/>
    <property type="match status" value="1"/>
</dbReference>
<evidence type="ECO:0000256" key="13">
    <source>
        <dbReference type="ARBA" id="ARBA00023027"/>
    </source>
</evidence>
<dbReference type="InterPro" id="IPR050071">
    <property type="entry name" value="Dehydroquinate_synthase"/>
</dbReference>
<dbReference type="GO" id="GO:0003856">
    <property type="term" value="F:3-dehydroquinate synthase activity"/>
    <property type="evidence" value="ECO:0007669"/>
    <property type="project" value="UniProtKB-UniRule"/>
</dbReference>
<evidence type="ECO:0000256" key="16">
    <source>
        <dbReference type="ARBA" id="ARBA00023285"/>
    </source>
</evidence>
<comment type="caution">
    <text evidence="20">The sequence shown here is derived from an EMBL/GenBank/DDBJ whole genome shotgun (WGS) entry which is preliminary data.</text>
</comment>
<evidence type="ECO:0000256" key="12">
    <source>
        <dbReference type="ARBA" id="ARBA00022833"/>
    </source>
</evidence>
<feature type="binding site" evidence="17">
    <location>
        <position position="151"/>
    </location>
    <ligand>
        <name>NAD(+)</name>
        <dbReference type="ChEBI" id="CHEBI:57540"/>
    </ligand>
</feature>
<comment type="caution">
    <text evidence="17">Lacks conserved residue(s) required for the propagation of feature annotation.</text>
</comment>
<dbReference type="GO" id="GO:0005737">
    <property type="term" value="C:cytoplasm"/>
    <property type="evidence" value="ECO:0007669"/>
    <property type="project" value="UniProtKB-SubCell"/>
</dbReference>
<dbReference type="InterPro" id="IPR016037">
    <property type="entry name" value="DHQ_synth_AroB"/>
</dbReference>
<evidence type="ECO:0000256" key="8">
    <source>
        <dbReference type="ARBA" id="ARBA00022490"/>
    </source>
</evidence>
<dbReference type="CDD" id="cd08195">
    <property type="entry name" value="DHQS"/>
    <property type="match status" value="1"/>
</dbReference>
<dbReference type="PANTHER" id="PTHR43622">
    <property type="entry name" value="3-DEHYDROQUINATE SYNTHASE"/>
    <property type="match status" value="1"/>
</dbReference>
<feature type="domain" description="3-dehydroquinate synthase C-terminal" evidence="19">
    <location>
        <begin position="182"/>
        <end position="323"/>
    </location>
</feature>
<dbReference type="GO" id="GO:0009423">
    <property type="term" value="P:chorismate biosynthetic process"/>
    <property type="evidence" value="ECO:0007669"/>
    <property type="project" value="UniProtKB-UniRule"/>
</dbReference>
<name>A0A934NFQ3_9BACT</name>
<dbReference type="EC" id="4.2.3.4" evidence="6 17"/>
<dbReference type="Gene3D" id="3.40.50.1970">
    <property type="match status" value="1"/>
</dbReference>
<evidence type="ECO:0000256" key="4">
    <source>
        <dbReference type="ARBA" id="ARBA00004661"/>
    </source>
</evidence>
<evidence type="ECO:0000256" key="17">
    <source>
        <dbReference type="HAMAP-Rule" id="MF_00110"/>
    </source>
</evidence>